<dbReference type="PROSITE" id="PS50929">
    <property type="entry name" value="ABC_TM1F"/>
    <property type="match status" value="1"/>
</dbReference>
<dbReference type="GO" id="GO:0016887">
    <property type="term" value="F:ATP hydrolysis activity"/>
    <property type="evidence" value="ECO:0007669"/>
    <property type="project" value="InterPro"/>
</dbReference>
<dbReference type="Gene3D" id="1.20.1560.10">
    <property type="entry name" value="ABC transporter type 1, transmembrane domain"/>
    <property type="match status" value="1"/>
</dbReference>
<dbReference type="RefSeq" id="WP_107653036.1">
    <property type="nucleotide sequence ID" value="NZ_PZJX01000075.1"/>
</dbReference>
<dbReference type="PANTHER" id="PTHR24221">
    <property type="entry name" value="ATP-BINDING CASSETTE SUB-FAMILY B"/>
    <property type="match status" value="1"/>
</dbReference>
<feature type="transmembrane region" description="Helical" evidence="10">
    <location>
        <begin position="464"/>
        <end position="482"/>
    </location>
</feature>
<dbReference type="SMART" id="SM00382">
    <property type="entry name" value="AAA"/>
    <property type="match status" value="1"/>
</dbReference>
<dbReference type="Pfam" id="PF00664">
    <property type="entry name" value="ABC_membrane"/>
    <property type="match status" value="1"/>
</dbReference>
<dbReference type="GO" id="GO:0005886">
    <property type="term" value="C:plasma membrane"/>
    <property type="evidence" value="ECO:0007669"/>
    <property type="project" value="UniProtKB-SubCell"/>
</dbReference>
<dbReference type="SUPFAM" id="SSF90123">
    <property type="entry name" value="ABC transporter transmembrane region"/>
    <property type="match status" value="1"/>
</dbReference>
<keyword evidence="6" id="KW-0547">Nucleotide-binding</keyword>
<comment type="caution">
    <text evidence="13">The sequence shown here is derived from an EMBL/GenBank/DDBJ whole genome shotgun (WGS) entry which is preliminary data.</text>
</comment>
<dbReference type="InterPro" id="IPR027417">
    <property type="entry name" value="P-loop_NTPase"/>
</dbReference>
<evidence type="ECO:0000256" key="8">
    <source>
        <dbReference type="ARBA" id="ARBA00022989"/>
    </source>
</evidence>
<evidence type="ECO:0008006" key="15">
    <source>
        <dbReference type="Google" id="ProtNLM"/>
    </source>
</evidence>
<dbReference type="PROSITE" id="PS50893">
    <property type="entry name" value="ABC_TRANSPORTER_2"/>
    <property type="match status" value="1"/>
</dbReference>
<keyword evidence="4" id="KW-1003">Cell membrane</keyword>
<feature type="domain" description="ABC transporter" evidence="11">
    <location>
        <begin position="676"/>
        <end position="908"/>
    </location>
</feature>
<dbReference type="AlphaFoldDB" id="A0A2T4IL01"/>
<evidence type="ECO:0000256" key="2">
    <source>
        <dbReference type="ARBA" id="ARBA00005417"/>
    </source>
</evidence>
<dbReference type="OrthoDB" id="9787557at2"/>
<feature type="transmembrane region" description="Helical" evidence="10">
    <location>
        <begin position="577"/>
        <end position="600"/>
    </location>
</feature>
<evidence type="ECO:0000256" key="4">
    <source>
        <dbReference type="ARBA" id="ARBA00022475"/>
    </source>
</evidence>
<dbReference type="PANTHER" id="PTHR24221:SF654">
    <property type="entry name" value="ATP-BINDING CASSETTE SUB-FAMILY B MEMBER 6"/>
    <property type="match status" value="1"/>
</dbReference>
<dbReference type="SUPFAM" id="SSF52540">
    <property type="entry name" value="P-loop containing nucleoside triphosphate hydrolases"/>
    <property type="match status" value="1"/>
</dbReference>
<dbReference type="GO" id="GO:0005524">
    <property type="term" value="F:ATP binding"/>
    <property type="evidence" value="ECO:0007669"/>
    <property type="project" value="UniProtKB-KW"/>
</dbReference>
<dbReference type="InterPro" id="IPR003593">
    <property type="entry name" value="AAA+_ATPase"/>
</dbReference>
<evidence type="ECO:0000256" key="6">
    <source>
        <dbReference type="ARBA" id="ARBA00022741"/>
    </source>
</evidence>
<dbReference type="Pfam" id="PF00005">
    <property type="entry name" value="ABC_tran"/>
    <property type="match status" value="1"/>
</dbReference>
<evidence type="ECO:0000256" key="5">
    <source>
        <dbReference type="ARBA" id="ARBA00022692"/>
    </source>
</evidence>
<organism evidence="13 14">
    <name type="scientific">Mesorhizobium helmanticense</name>
    <dbReference type="NCBI Taxonomy" id="1776423"/>
    <lineage>
        <taxon>Bacteria</taxon>
        <taxon>Pseudomonadati</taxon>
        <taxon>Pseudomonadota</taxon>
        <taxon>Alphaproteobacteria</taxon>
        <taxon>Hyphomicrobiales</taxon>
        <taxon>Phyllobacteriaceae</taxon>
        <taxon>Mesorhizobium</taxon>
    </lineage>
</organism>
<dbReference type="InterPro" id="IPR011527">
    <property type="entry name" value="ABC1_TM_dom"/>
</dbReference>
<dbReference type="InterPro" id="IPR003439">
    <property type="entry name" value="ABC_transporter-like_ATP-bd"/>
</dbReference>
<name>A0A2T4IL01_9HYPH</name>
<dbReference type="InterPro" id="IPR036640">
    <property type="entry name" value="ABC1_TM_sf"/>
</dbReference>
<dbReference type="Gene3D" id="3.40.50.300">
    <property type="entry name" value="P-loop containing nucleotide triphosphate hydrolases"/>
    <property type="match status" value="1"/>
</dbReference>
<dbReference type="GO" id="GO:0140359">
    <property type="term" value="F:ABC-type transporter activity"/>
    <property type="evidence" value="ECO:0007669"/>
    <property type="project" value="InterPro"/>
</dbReference>
<keyword evidence="3" id="KW-0813">Transport</keyword>
<dbReference type="InterPro" id="IPR039421">
    <property type="entry name" value="Type_1_exporter"/>
</dbReference>
<reference evidence="13 14" key="1">
    <citation type="submission" date="2018-03" db="EMBL/GenBank/DDBJ databases">
        <title>Genome sequence of the symbiotic type strain Mesorhizobium helmanticense CSLC115NT isolated from Lotus corniculatus nodules.</title>
        <authorList>
            <person name="Sannazzaro A.I."/>
            <person name="Torres Tejerizo G.A."/>
            <person name="Dip D."/>
            <person name="Caballero M."/>
            <person name="Pistorio M."/>
            <person name="Estrella M.J."/>
        </authorList>
    </citation>
    <scope>NUCLEOTIDE SEQUENCE [LARGE SCALE GENOMIC DNA]</scope>
    <source>
        <strain evidence="13 14">CSLC115N</strain>
    </source>
</reference>
<dbReference type="InterPro" id="IPR017871">
    <property type="entry name" value="ABC_transporter-like_CS"/>
</dbReference>
<keyword evidence="5 10" id="KW-0812">Transmembrane</keyword>
<evidence type="ECO:0000256" key="3">
    <source>
        <dbReference type="ARBA" id="ARBA00022448"/>
    </source>
</evidence>
<sequence length="911" mass="99427">MNIVDVLLNNSARLNAIIAQSWKAPGSTLASALGIAEQRRIVGGNNTLDVTTVDRIWLVLSGSVEVFLVDRHGRYPFLSVDAGGLIDPLPAGDEFRFIGVPSADTEIVETTRKALWELASNAEARPALEQARRGWLTLLARWQTGPSRQDAGLALTETAVRAAIASRAGELAQNSAAHEAARLTAEGDFATELGNLVDLISIKTTVEGSEETETIAMIVARVARALGHPALSPCRNQITTPPLALAIDEIARDTHLQYRALILQDRWWENDLGPLLGTVGPESAPCALIRSGNRYLCYCRGAPQPVDAKTGATINRTAYAFYIPLPEGMPTGWRILRFGLHNCRADVLAIIATMVLTGLFSLASPTVLGWLLDPIIPDAELDQVGVIGGLLLFLALGMTSTNLVESLSSLRLEARADNRIQAAVWIRLLNLQAPFFRGFTAGDLASRANGINVTRKLISRSFKTFFSGSVSMIFSVGLMLYFEWRVTLLVVLVSAPFAGVAFLIGKSILSYNLESLELSGKQQGTVLQLLGSVAKLRVAGAEREAFLIWLRTYRRTVTLSLRQSVLSNRLYILRSGFGPMMTVVVLVVLGAHSGNLFAFFRSTNDPRPYTPLMSVAEFASFNVALGQFVSAVMSLTRASLFIVMLQPYFQRVRPILEAKEERIGQGSRVSQLSGEIELRDVRFRYAPDAPLVLKGLSMRIPAERFVALVGSSGAGKSSIIRLLLGFDVPESGNIYLDGTDLRFVDLQNMRRQYGVVLQNGRLLAGSIYDNLAAGLPLSEDEAMEALRVAALDDVVKDLPMGLHTAIAEGGVTFSGGQRQRLLIARAVTRKPRVVIMDEATSALDNVTQRRVMDNLRSLQCTRVVIAQRISTLESADLIYVIDDGRITESGSYLELLQQGRLFKQLAQRQLL</sequence>
<gene>
    <name evidence="13" type="ORF">C9427_32375</name>
</gene>
<evidence type="ECO:0000259" key="11">
    <source>
        <dbReference type="PROSITE" id="PS50893"/>
    </source>
</evidence>
<feature type="transmembrane region" description="Helical" evidence="10">
    <location>
        <begin position="347"/>
        <end position="372"/>
    </location>
</feature>
<keyword evidence="9 10" id="KW-0472">Membrane</keyword>
<evidence type="ECO:0000313" key="14">
    <source>
        <dbReference type="Proteomes" id="UP000240259"/>
    </source>
</evidence>
<evidence type="ECO:0000256" key="1">
    <source>
        <dbReference type="ARBA" id="ARBA00004651"/>
    </source>
</evidence>
<dbReference type="EMBL" id="PZJX01000075">
    <property type="protein sequence ID" value="PTE06295.1"/>
    <property type="molecule type" value="Genomic_DNA"/>
</dbReference>
<dbReference type="PROSITE" id="PS00211">
    <property type="entry name" value="ABC_TRANSPORTER_1"/>
    <property type="match status" value="1"/>
</dbReference>
<accession>A0A2T4IL01</accession>
<evidence type="ECO:0000313" key="13">
    <source>
        <dbReference type="EMBL" id="PTE06295.1"/>
    </source>
</evidence>
<protein>
    <recommendedName>
        <fullName evidence="15">NHLP bacteriocin export ABC transporter permease/ATPase subunit</fullName>
    </recommendedName>
</protein>
<evidence type="ECO:0000256" key="10">
    <source>
        <dbReference type="SAM" id="Phobius"/>
    </source>
</evidence>
<feature type="transmembrane region" description="Helical" evidence="10">
    <location>
        <begin position="384"/>
        <end position="404"/>
    </location>
</feature>
<proteinExistence type="inferred from homology"/>
<comment type="similarity">
    <text evidence="2">Belongs to the ABC transporter superfamily.</text>
</comment>
<feature type="transmembrane region" description="Helical" evidence="10">
    <location>
        <begin position="488"/>
        <end position="509"/>
    </location>
</feature>
<evidence type="ECO:0000256" key="9">
    <source>
        <dbReference type="ARBA" id="ARBA00023136"/>
    </source>
</evidence>
<keyword evidence="14" id="KW-1185">Reference proteome</keyword>
<dbReference type="Proteomes" id="UP000240259">
    <property type="component" value="Unassembled WGS sequence"/>
</dbReference>
<keyword evidence="8 10" id="KW-1133">Transmembrane helix</keyword>
<feature type="domain" description="ABC transmembrane type-1" evidence="12">
    <location>
        <begin position="348"/>
        <end position="644"/>
    </location>
</feature>
<keyword evidence="7" id="KW-0067">ATP-binding</keyword>
<dbReference type="FunFam" id="3.40.50.300:FF:000299">
    <property type="entry name" value="ABC transporter ATP-binding protein/permease"/>
    <property type="match status" value="1"/>
</dbReference>
<comment type="subcellular location">
    <subcellularLocation>
        <location evidence="1">Cell membrane</location>
        <topology evidence="1">Multi-pass membrane protein</topology>
    </subcellularLocation>
</comment>
<evidence type="ECO:0000256" key="7">
    <source>
        <dbReference type="ARBA" id="ARBA00022840"/>
    </source>
</evidence>
<dbReference type="GO" id="GO:0034040">
    <property type="term" value="F:ATPase-coupled lipid transmembrane transporter activity"/>
    <property type="evidence" value="ECO:0007669"/>
    <property type="project" value="TreeGrafter"/>
</dbReference>
<evidence type="ECO:0000259" key="12">
    <source>
        <dbReference type="PROSITE" id="PS50929"/>
    </source>
</evidence>